<dbReference type="UniPathway" id="UPA00143"/>
<protein>
    <recommendedName>
        <fullName evidence="4">RING-type E3 ubiquitin transferase</fullName>
        <ecNumber evidence="4">2.3.2.27</ecNumber>
    </recommendedName>
</protein>
<evidence type="ECO:0000256" key="8">
    <source>
        <dbReference type="ARBA" id="ARBA00022786"/>
    </source>
</evidence>
<evidence type="ECO:0000256" key="12">
    <source>
        <dbReference type="SAM" id="MobiDB-lite"/>
    </source>
</evidence>
<dbReference type="GO" id="GO:0043161">
    <property type="term" value="P:proteasome-mediated ubiquitin-dependent protein catabolic process"/>
    <property type="evidence" value="ECO:0007669"/>
    <property type="project" value="TreeGrafter"/>
</dbReference>
<dbReference type="InterPro" id="IPR004162">
    <property type="entry name" value="SINA-like_animal"/>
</dbReference>
<keyword evidence="9" id="KW-0862">Zinc</keyword>
<dbReference type="GO" id="GO:0008270">
    <property type="term" value="F:zinc ion binding"/>
    <property type="evidence" value="ECO:0007669"/>
    <property type="project" value="UniProtKB-KW"/>
</dbReference>
<accession>A0A8B7P3L4</accession>
<name>A0A8B7P3L4_HYAAZ</name>
<evidence type="ECO:0000259" key="13">
    <source>
        <dbReference type="PROSITE" id="PS51081"/>
    </source>
</evidence>
<evidence type="ECO:0000256" key="9">
    <source>
        <dbReference type="ARBA" id="ARBA00022833"/>
    </source>
</evidence>
<feature type="coiled-coil region" evidence="11">
    <location>
        <begin position="34"/>
        <end position="61"/>
    </location>
</feature>
<dbReference type="InterPro" id="IPR013010">
    <property type="entry name" value="Znf_SIAH"/>
</dbReference>
<feature type="region of interest" description="Disordered" evidence="12">
    <location>
        <begin position="406"/>
        <end position="430"/>
    </location>
</feature>
<dbReference type="Pfam" id="PF21361">
    <property type="entry name" value="Sina_ZnF"/>
    <property type="match status" value="1"/>
</dbReference>
<dbReference type="OrthoDB" id="941555at2759"/>
<keyword evidence="6" id="KW-0479">Metal-binding</keyword>
<sequence>MNTSEGAVNFSVDKQDSEFVETVSNHLRSKSSLCGEDEDKNDNLDKEIIVAEREIGELESHALTESRSNSEESDSYKSCVSETEDPALTATSNIFLKHETPPPQLKVHHFSKQSMYGNIANRDVLITSKQIKKSQELKIKSEGASSSRLISHKPENHLTKLCTASPNKKVKESAFSTTKYCSAAVNSDMRKGYENQTNETSSLIDSGRLTTYTYDAGTQTEQNYLFSDLTQQEFTEVNKYHSTYHDEMKQNHPTGIAASSALLKSEDKSKIITHNPVQFHAYCNNHSDKTRRSASSAIKYQTICGRTEKSRNKLLTCPQIFPSTSNQQLLTDRGVYPGIKNELQGFGIDRSYNKQENTGVSKVEASNFTSGLCNKTSKITCSDKREGSLTRQDFLLGKCVAASGSSRRLPASDKDEDRQAAGSHLTDARVARDSSAHAVVDLQPKKLYTRQKFDHNCRNDGNRENLNSFFDSNSYKNIHISSGHEKKLLRRNSDLSLSKSGESVTQEINEGTIVSQGKTGVVNPQVFLNEWKDDINLQSDVFETELIVRERKFKGGKVSTLTSKDDINIFTDNDSKSGKPTVVSSTLPVPTAITVGRSASFNDKYLTKSKHESNASSLLRHRCHSSSSQCLSGDYFHFQNFRRFISSPKRHRTGDKMANSSPVGSESSSLSSTMENRKNKTIRQMGTNFVRKISKPSKSEIIFKRTETSEQSGEFRRAIASATAACNGSIGGDPSLIAYEELLKLFLCPGCQMLMSPPLPQCRKGHIVCSQCKLNSKNVCPICKQRYAEGCNVMMEQVYHLLKLPCRFSSHGCTRLIVQAEKTEHEAYCSHRPVSCNYANNGCSEQLPYSLMLEHVKTCDFKTNIIVGVI</sequence>
<dbReference type="PANTHER" id="PTHR45877">
    <property type="entry name" value="E3 UBIQUITIN-PROTEIN LIGASE SIAH2"/>
    <property type="match status" value="1"/>
</dbReference>
<evidence type="ECO:0000313" key="15">
    <source>
        <dbReference type="RefSeq" id="XP_018020709.2"/>
    </source>
</evidence>
<keyword evidence="14" id="KW-1185">Reference proteome</keyword>
<evidence type="ECO:0000256" key="7">
    <source>
        <dbReference type="ARBA" id="ARBA00022771"/>
    </source>
</evidence>
<dbReference type="GeneID" id="108677068"/>
<evidence type="ECO:0000256" key="10">
    <source>
        <dbReference type="PROSITE-ProRule" id="PRU00455"/>
    </source>
</evidence>
<dbReference type="Proteomes" id="UP000694843">
    <property type="component" value="Unplaced"/>
</dbReference>
<dbReference type="RefSeq" id="XP_018020709.2">
    <property type="nucleotide sequence ID" value="XM_018165220.2"/>
</dbReference>
<dbReference type="SUPFAM" id="SSF49599">
    <property type="entry name" value="TRAF domain-like"/>
    <property type="match status" value="1"/>
</dbReference>
<dbReference type="KEGG" id="hazt:108677068"/>
<dbReference type="OMA" id="TEHEAYC"/>
<feature type="region of interest" description="Disordered" evidence="12">
    <location>
        <begin position="649"/>
        <end position="675"/>
    </location>
</feature>
<dbReference type="GO" id="GO:0061630">
    <property type="term" value="F:ubiquitin protein ligase activity"/>
    <property type="evidence" value="ECO:0007669"/>
    <property type="project" value="UniProtKB-EC"/>
</dbReference>
<dbReference type="PROSITE" id="PS51081">
    <property type="entry name" value="ZF_SIAH"/>
    <property type="match status" value="1"/>
</dbReference>
<evidence type="ECO:0000256" key="5">
    <source>
        <dbReference type="ARBA" id="ARBA00022679"/>
    </source>
</evidence>
<proteinExistence type="inferred from homology"/>
<gene>
    <name evidence="15" type="primary">LOC108677068</name>
</gene>
<keyword evidence="8" id="KW-0833">Ubl conjugation pathway</keyword>
<keyword evidence="5" id="KW-0808">Transferase</keyword>
<dbReference type="Gene3D" id="3.30.40.10">
    <property type="entry name" value="Zinc/RING finger domain, C3HC4 (zinc finger)"/>
    <property type="match status" value="1"/>
</dbReference>
<dbReference type="PANTHER" id="PTHR45877:SF2">
    <property type="entry name" value="E3 UBIQUITIN-PROTEIN LIGASE SINA-RELATED"/>
    <property type="match status" value="1"/>
</dbReference>
<dbReference type="InterPro" id="IPR013083">
    <property type="entry name" value="Znf_RING/FYVE/PHD"/>
</dbReference>
<dbReference type="GO" id="GO:0016567">
    <property type="term" value="P:protein ubiquitination"/>
    <property type="evidence" value="ECO:0007669"/>
    <property type="project" value="UniProtKB-UniPathway"/>
</dbReference>
<dbReference type="GO" id="GO:0005737">
    <property type="term" value="C:cytoplasm"/>
    <property type="evidence" value="ECO:0007669"/>
    <property type="project" value="TreeGrafter"/>
</dbReference>
<keyword evidence="11" id="KW-0175">Coiled coil</keyword>
<dbReference type="AlphaFoldDB" id="A0A8B7P3L4"/>
<reference evidence="15" key="1">
    <citation type="submission" date="2025-08" db="UniProtKB">
        <authorList>
            <consortium name="RefSeq"/>
        </authorList>
    </citation>
    <scope>IDENTIFICATION</scope>
    <source>
        <tissue evidence="15">Whole organism</tissue>
    </source>
</reference>
<feature type="compositionally biased region" description="Low complexity" evidence="12">
    <location>
        <begin position="660"/>
        <end position="672"/>
    </location>
</feature>
<evidence type="ECO:0000256" key="1">
    <source>
        <dbReference type="ARBA" id="ARBA00000900"/>
    </source>
</evidence>
<dbReference type="Pfam" id="PF21362">
    <property type="entry name" value="Sina_RING"/>
    <property type="match status" value="1"/>
</dbReference>
<evidence type="ECO:0000256" key="3">
    <source>
        <dbReference type="ARBA" id="ARBA00009119"/>
    </source>
</evidence>
<dbReference type="EC" id="2.3.2.27" evidence="4"/>
<comment type="similarity">
    <text evidence="3">Belongs to the SINA (Seven in absentia) family.</text>
</comment>
<dbReference type="GO" id="GO:0031624">
    <property type="term" value="F:ubiquitin conjugating enzyme binding"/>
    <property type="evidence" value="ECO:0007669"/>
    <property type="project" value="TreeGrafter"/>
</dbReference>
<evidence type="ECO:0000256" key="2">
    <source>
        <dbReference type="ARBA" id="ARBA00004906"/>
    </source>
</evidence>
<organism evidence="14 15">
    <name type="scientific">Hyalella azteca</name>
    <name type="common">Amphipod</name>
    <dbReference type="NCBI Taxonomy" id="294128"/>
    <lineage>
        <taxon>Eukaryota</taxon>
        <taxon>Metazoa</taxon>
        <taxon>Ecdysozoa</taxon>
        <taxon>Arthropoda</taxon>
        <taxon>Crustacea</taxon>
        <taxon>Multicrustacea</taxon>
        <taxon>Malacostraca</taxon>
        <taxon>Eumalacostraca</taxon>
        <taxon>Peracarida</taxon>
        <taxon>Amphipoda</taxon>
        <taxon>Senticaudata</taxon>
        <taxon>Talitrida</taxon>
        <taxon>Talitroidea</taxon>
        <taxon>Hyalellidae</taxon>
        <taxon>Hyalella</taxon>
    </lineage>
</organism>
<keyword evidence="7 10" id="KW-0863">Zinc-finger</keyword>
<dbReference type="InterPro" id="IPR049548">
    <property type="entry name" value="Sina-like_RING"/>
</dbReference>
<feature type="domain" description="SIAH-type" evidence="13">
    <location>
        <begin position="801"/>
        <end position="861"/>
    </location>
</feature>
<evidence type="ECO:0000256" key="11">
    <source>
        <dbReference type="SAM" id="Coils"/>
    </source>
</evidence>
<comment type="pathway">
    <text evidence="2">Protein modification; protein ubiquitination.</text>
</comment>
<evidence type="ECO:0000256" key="4">
    <source>
        <dbReference type="ARBA" id="ARBA00012483"/>
    </source>
</evidence>
<evidence type="ECO:0000313" key="14">
    <source>
        <dbReference type="Proteomes" id="UP000694843"/>
    </source>
</evidence>
<feature type="compositionally biased region" description="Basic and acidic residues" evidence="12">
    <location>
        <begin position="410"/>
        <end position="419"/>
    </location>
</feature>
<comment type="catalytic activity">
    <reaction evidence="1">
        <text>S-ubiquitinyl-[E2 ubiquitin-conjugating enzyme]-L-cysteine + [acceptor protein]-L-lysine = [E2 ubiquitin-conjugating enzyme]-L-cysteine + N(6)-ubiquitinyl-[acceptor protein]-L-lysine.</text>
        <dbReference type="EC" id="2.3.2.27"/>
    </reaction>
</comment>
<evidence type="ECO:0000256" key="6">
    <source>
        <dbReference type="ARBA" id="ARBA00022723"/>
    </source>
</evidence>